<protein>
    <submittedName>
        <fullName evidence="1">Uncharacterized protein</fullName>
    </submittedName>
</protein>
<dbReference type="EMBL" id="BTSY01000007">
    <property type="protein sequence ID" value="GMT35809.1"/>
    <property type="molecule type" value="Genomic_DNA"/>
</dbReference>
<organism evidence="1 2">
    <name type="scientific">Pristionchus fissidentatus</name>
    <dbReference type="NCBI Taxonomy" id="1538716"/>
    <lineage>
        <taxon>Eukaryota</taxon>
        <taxon>Metazoa</taxon>
        <taxon>Ecdysozoa</taxon>
        <taxon>Nematoda</taxon>
        <taxon>Chromadorea</taxon>
        <taxon>Rhabditida</taxon>
        <taxon>Rhabditina</taxon>
        <taxon>Diplogasteromorpha</taxon>
        <taxon>Diplogasteroidea</taxon>
        <taxon>Neodiplogasteridae</taxon>
        <taxon>Pristionchus</taxon>
    </lineage>
</organism>
<comment type="caution">
    <text evidence="1">The sequence shown here is derived from an EMBL/GenBank/DDBJ whole genome shotgun (WGS) entry which is preliminary data.</text>
</comment>
<accession>A0AAV5WUD4</accession>
<reference evidence="1" key="1">
    <citation type="submission" date="2023-10" db="EMBL/GenBank/DDBJ databases">
        <title>Genome assembly of Pristionchus species.</title>
        <authorList>
            <person name="Yoshida K."/>
            <person name="Sommer R.J."/>
        </authorList>
    </citation>
    <scope>NUCLEOTIDE SEQUENCE</scope>
    <source>
        <strain evidence="1">RS5133</strain>
    </source>
</reference>
<feature type="non-terminal residue" evidence="1">
    <location>
        <position position="63"/>
    </location>
</feature>
<evidence type="ECO:0000313" key="2">
    <source>
        <dbReference type="Proteomes" id="UP001432322"/>
    </source>
</evidence>
<sequence length="63" mass="7747">DDLFLSLRETTSETEGNRCFLCNDEFDLFLHFNILFHLIDEIHAFREAFSLHFLRLRHDWFEI</sequence>
<feature type="non-terminal residue" evidence="1">
    <location>
        <position position="1"/>
    </location>
</feature>
<proteinExistence type="predicted"/>
<gene>
    <name evidence="1" type="ORF">PFISCL1PPCAC_27106</name>
</gene>
<evidence type="ECO:0000313" key="1">
    <source>
        <dbReference type="EMBL" id="GMT35809.1"/>
    </source>
</evidence>
<dbReference type="Proteomes" id="UP001432322">
    <property type="component" value="Unassembled WGS sequence"/>
</dbReference>
<keyword evidence="2" id="KW-1185">Reference proteome</keyword>
<name>A0AAV5WUD4_9BILA</name>
<dbReference type="AlphaFoldDB" id="A0AAV5WUD4"/>